<comment type="caution">
    <text evidence="1">The sequence shown here is derived from an EMBL/GenBank/DDBJ whole genome shotgun (WGS) entry which is preliminary data.</text>
</comment>
<sequence length="51" mass="5397">MSCRRGTTRRALTKNADTSYTVCTVDITAVAISPPTTKIELPIKTAEAAAT</sequence>
<evidence type="ECO:0000313" key="2">
    <source>
        <dbReference type="Proteomes" id="UP000287853"/>
    </source>
</evidence>
<evidence type="ECO:0000313" key="1">
    <source>
        <dbReference type="EMBL" id="RWX47848.1"/>
    </source>
</evidence>
<keyword evidence="2" id="KW-1185">Reference proteome</keyword>
<gene>
    <name evidence="1" type="ORF">H206_05570</name>
</gene>
<accession>A0A444J444</accession>
<protein>
    <submittedName>
        <fullName evidence="1">Uncharacterized protein</fullName>
    </submittedName>
</protein>
<proteinExistence type="predicted"/>
<dbReference type="AlphaFoldDB" id="A0A444J444"/>
<organism evidence="1 2">
    <name type="scientific">Candidatus Electrothrix aarhusensis</name>
    <dbReference type="NCBI Taxonomy" id="1859131"/>
    <lineage>
        <taxon>Bacteria</taxon>
        <taxon>Pseudomonadati</taxon>
        <taxon>Thermodesulfobacteriota</taxon>
        <taxon>Desulfobulbia</taxon>
        <taxon>Desulfobulbales</taxon>
        <taxon>Desulfobulbaceae</taxon>
        <taxon>Candidatus Electrothrix</taxon>
    </lineage>
</organism>
<dbReference type="Proteomes" id="UP000287853">
    <property type="component" value="Unassembled WGS sequence"/>
</dbReference>
<reference evidence="1 2" key="1">
    <citation type="submission" date="2017-01" db="EMBL/GenBank/DDBJ databases">
        <title>The cable genome- insights into the physiology and evolution of filamentous bacteria capable of sulfide oxidation via long distance electron transfer.</title>
        <authorList>
            <person name="Schreiber L."/>
            <person name="Bjerg J.T."/>
            <person name="Boggild A."/>
            <person name="Van De Vossenberg J."/>
            <person name="Meysman F."/>
            <person name="Nielsen L.P."/>
            <person name="Schramm A."/>
            <person name="Kjeldsen K.U."/>
        </authorList>
    </citation>
    <scope>NUCLEOTIDE SEQUENCE [LARGE SCALE GENOMIC DNA]</scope>
    <source>
        <strain evidence="1">MCF</strain>
    </source>
</reference>
<name>A0A444J444_9BACT</name>
<dbReference type="EMBL" id="MTKO01000019">
    <property type="protein sequence ID" value="RWX47848.1"/>
    <property type="molecule type" value="Genomic_DNA"/>
</dbReference>